<evidence type="ECO:0008006" key="3">
    <source>
        <dbReference type="Google" id="ProtNLM"/>
    </source>
</evidence>
<protein>
    <recommendedName>
        <fullName evidence="3">Capsid protein</fullName>
    </recommendedName>
</protein>
<comment type="caution">
    <text evidence="1">The sequence shown here is derived from an EMBL/GenBank/DDBJ whole genome shotgun (WGS) entry which is preliminary data.</text>
</comment>
<dbReference type="InterPro" id="IPR009319">
    <property type="entry name" value="Phage_A118_VSP1"/>
</dbReference>
<gene>
    <name evidence="1" type="ORF">CBF29_07805</name>
</gene>
<dbReference type="AlphaFoldDB" id="A0A430AU40"/>
<name>A0A430AU40_9ENTE</name>
<dbReference type="Proteomes" id="UP000287605">
    <property type="component" value="Unassembled WGS sequence"/>
</dbReference>
<dbReference type="Pfam" id="PF06152">
    <property type="entry name" value="Phage_min_cap2"/>
    <property type="match status" value="1"/>
</dbReference>
<dbReference type="RefSeq" id="WP_126809201.1">
    <property type="nucleotide sequence ID" value="NZ_NGKA01000010.1"/>
</dbReference>
<keyword evidence="2" id="KW-1185">Reference proteome</keyword>
<evidence type="ECO:0000313" key="2">
    <source>
        <dbReference type="Proteomes" id="UP000287605"/>
    </source>
</evidence>
<reference evidence="1 2" key="1">
    <citation type="submission" date="2017-05" db="EMBL/GenBank/DDBJ databases">
        <title>Vagococcus spp. assemblies.</title>
        <authorList>
            <person name="Gulvik C.A."/>
        </authorList>
    </citation>
    <scope>NUCLEOTIDE SEQUENCE [LARGE SCALE GENOMIC DNA]</scope>
    <source>
        <strain evidence="1 2">CCUG 51432</strain>
    </source>
</reference>
<organism evidence="1 2">
    <name type="scientific">Vagococcus elongatus</name>
    <dbReference type="NCBI Taxonomy" id="180344"/>
    <lineage>
        <taxon>Bacteria</taxon>
        <taxon>Bacillati</taxon>
        <taxon>Bacillota</taxon>
        <taxon>Bacilli</taxon>
        <taxon>Lactobacillales</taxon>
        <taxon>Enterococcaceae</taxon>
        <taxon>Vagococcus</taxon>
    </lineage>
</organism>
<dbReference type="OrthoDB" id="3197444at2"/>
<sequence>MSRADQDRLNWHSADLINRYEAIELEIFKQIANRLKSRGTEGINEWYLERMAETRLFDSKLYQELAEVTGMSEELIKKAVEETARQSHKDIDYYLKQALPVTEEMNNLDQIMKAYQDQVFINLNNYVNQTLISTMFGEGPIMKMYENVLNDTMASFASGNITLKQAIEKSILDWASKGIPSAFIDRGGHTWSLERYVDVVMRSTLNRVYNQVRTDRMDEFGVHTVKMSSLYDAAPRCAHCQGQVLDMRPIVLNDSEYPSIYEFGYGEASGTLGINCRHSIFPFIPGVNIDREPTINPEEAIERSKVRDKQREIERRIRKTKKNVIVLKELNSSSVEKYQLLLRKQQAEMRKLLAGADWLSRNYGREKVITPKEVLMRGGF</sequence>
<dbReference type="EMBL" id="NGKA01000010">
    <property type="protein sequence ID" value="RSU11577.1"/>
    <property type="molecule type" value="Genomic_DNA"/>
</dbReference>
<dbReference type="GO" id="GO:0005198">
    <property type="term" value="F:structural molecule activity"/>
    <property type="evidence" value="ECO:0007669"/>
    <property type="project" value="InterPro"/>
</dbReference>
<proteinExistence type="predicted"/>
<evidence type="ECO:0000313" key="1">
    <source>
        <dbReference type="EMBL" id="RSU11577.1"/>
    </source>
</evidence>
<accession>A0A430AU40</accession>